<name>A0ABP7BEI6_9MICO</name>
<dbReference type="EMBL" id="BAAAYV010000006">
    <property type="protein sequence ID" value="GAA3658258.1"/>
    <property type="molecule type" value="Genomic_DNA"/>
</dbReference>
<dbReference type="Proteomes" id="UP001410795">
    <property type="component" value="Unassembled WGS sequence"/>
</dbReference>
<dbReference type="InterPro" id="IPR006070">
    <property type="entry name" value="Sua5-like_dom"/>
</dbReference>
<dbReference type="Gene3D" id="3.90.870.10">
    <property type="entry name" value="DHBP synthase"/>
    <property type="match status" value="1"/>
</dbReference>
<keyword evidence="3" id="KW-1185">Reference proteome</keyword>
<sequence>MSTHVTWSGVVPPEAIEALRADGGMIVAPTKVGYVVMATDRAGLERKFAAKQRARTKPAVVLCGSLEELRELAQLDDEVDGFYQRHWDDDILLGCILPWSESGRRLLSDDAAELATDGRGTSCFVVRFGTPGEQIARELWQRDRTIAFASSANPSGRGNRGVVAGIGEAIDAAADVVVEADDYVRSIQPSASAQTRYEQGVMVSFVDDDGRLVPEQRGARGVLPAPTVIRGGLDVDRILSHLAAAFPSWDYRHGQYY</sequence>
<feature type="domain" description="YrdC-like" evidence="1">
    <location>
        <begin position="9"/>
        <end position="212"/>
    </location>
</feature>
<gene>
    <name evidence="2" type="ORF">GCM10022202_18450</name>
</gene>
<reference evidence="3" key="1">
    <citation type="journal article" date="2019" name="Int. J. Syst. Evol. Microbiol.">
        <title>The Global Catalogue of Microorganisms (GCM) 10K type strain sequencing project: providing services to taxonomists for standard genome sequencing and annotation.</title>
        <authorList>
            <consortium name="The Broad Institute Genomics Platform"/>
            <consortium name="The Broad Institute Genome Sequencing Center for Infectious Disease"/>
            <person name="Wu L."/>
            <person name="Ma J."/>
        </authorList>
    </citation>
    <scope>NUCLEOTIDE SEQUENCE [LARGE SCALE GENOMIC DNA]</scope>
    <source>
        <strain evidence="3">JCM 16546</strain>
    </source>
</reference>
<protein>
    <submittedName>
        <fullName evidence="2">Translation factor Sua5</fullName>
    </submittedName>
</protein>
<dbReference type="InterPro" id="IPR017945">
    <property type="entry name" value="DHBP_synth_RibB-like_a/b_dom"/>
</dbReference>
<evidence type="ECO:0000259" key="1">
    <source>
        <dbReference type="PROSITE" id="PS51163"/>
    </source>
</evidence>
<evidence type="ECO:0000313" key="3">
    <source>
        <dbReference type="Proteomes" id="UP001410795"/>
    </source>
</evidence>
<proteinExistence type="predicted"/>
<dbReference type="PROSITE" id="PS51163">
    <property type="entry name" value="YRDC"/>
    <property type="match status" value="1"/>
</dbReference>
<dbReference type="SUPFAM" id="SSF55821">
    <property type="entry name" value="YrdC/RibB"/>
    <property type="match status" value="1"/>
</dbReference>
<dbReference type="RefSeq" id="WP_221857862.1">
    <property type="nucleotide sequence ID" value="NZ_BAAAYV010000006.1"/>
</dbReference>
<comment type="caution">
    <text evidence="2">The sequence shown here is derived from an EMBL/GenBank/DDBJ whole genome shotgun (WGS) entry which is preliminary data.</text>
</comment>
<organism evidence="2 3">
    <name type="scientific">Microbacterium marinilacus</name>
    <dbReference type="NCBI Taxonomy" id="415209"/>
    <lineage>
        <taxon>Bacteria</taxon>
        <taxon>Bacillati</taxon>
        <taxon>Actinomycetota</taxon>
        <taxon>Actinomycetes</taxon>
        <taxon>Micrococcales</taxon>
        <taxon>Microbacteriaceae</taxon>
        <taxon>Microbacterium</taxon>
    </lineage>
</organism>
<accession>A0ABP7BEI6</accession>
<dbReference type="Pfam" id="PF01300">
    <property type="entry name" value="Sua5_yciO_yrdC"/>
    <property type="match status" value="1"/>
</dbReference>
<evidence type="ECO:0000313" key="2">
    <source>
        <dbReference type="EMBL" id="GAA3658258.1"/>
    </source>
</evidence>